<sequence>MTGRPAGAREQRLEAVPGGWLLARDLRDTPRLASVRLAQHQIAAHRSWGCAVGLRVTALGDELTVSPGAGIDRCGRIGVLASAVRCSIAGRAGALSVVLEIRGDGPAAQVRLRPHGRLRPLDVPLATVDPERRVHSGDGDRRWLRRPGPARWFTGTVRRGDPVTGTALTWTAHADLSDHRLEDAPAVVALPAGPPAGAAVTLTTVEVSALGPGGFDLVVRHHRPAGATAAGGSSPIASAPHGLSWIALLSASRPVLSPQELS</sequence>
<evidence type="ECO:0000313" key="1">
    <source>
        <dbReference type="EMBL" id="SNS14298.1"/>
    </source>
</evidence>
<proteinExistence type="predicted"/>
<dbReference type="EMBL" id="FZNR01000010">
    <property type="protein sequence ID" value="SNS14298.1"/>
    <property type="molecule type" value="Genomic_DNA"/>
</dbReference>
<evidence type="ECO:0000313" key="2">
    <source>
        <dbReference type="Proteomes" id="UP000198415"/>
    </source>
</evidence>
<reference evidence="1 2" key="1">
    <citation type="submission" date="2017-06" db="EMBL/GenBank/DDBJ databases">
        <authorList>
            <person name="Kim H.J."/>
            <person name="Triplett B.A."/>
        </authorList>
    </citation>
    <scope>NUCLEOTIDE SEQUENCE [LARGE SCALE GENOMIC DNA]</scope>
    <source>
        <strain evidence="1 2">DSM 43151</strain>
    </source>
</reference>
<name>A0A239C3Q5_9ACTN</name>
<dbReference type="Proteomes" id="UP000198415">
    <property type="component" value="Unassembled WGS sequence"/>
</dbReference>
<dbReference type="AlphaFoldDB" id="A0A239C3Q5"/>
<protein>
    <submittedName>
        <fullName evidence="1">Uncharacterized protein</fullName>
    </submittedName>
</protein>
<keyword evidence="2" id="KW-1185">Reference proteome</keyword>
<dbReference type="OrthoDB" id="5194593at2"/>
<dbReference type="RefSeq" id="WP_089295792.1">
    <property type="nucleotide sequence ID" value="NZ_BOMU01000062.1"/>
</dbReference>
<organism evidence="1 2">
    <name type="scientific">Actinoplanes regularis</name>
    <dbReference type="NCBI Taxonomy" id="52697"/>
    <lineage>
        <taxon>Bacteria</taxon>
        <taxon>Bacillati</taxon>
        <taxon>Actinomycetota</taxon>
        <taxon>Actinomycetes</taxon>
        <taxon>Micromonosporales</taxon>
        <taxon>Micromonosporaceae</taxon>
        <taxon>Actinoplanes</taxon>
    </lineage>
</organism>
<gene>
    <name evidence="1" type="ORF">SAMN06264365_110264</name>
</gene>
<accession>A0A239C3Q5</accession>